<dbReference type="Proteomes" id="UP001284601">
    <property type="component" value="Unassembled WGS sequence"/>
</dbReference>
<protein>
    <recommendedName>
        <fullName evidence="2">Ribose 5-phosphate isomerase A</fullName>
        <ecNumber evidence="2">5.3.1.6</ecNumber>
    </recommendedName>
</protein>
<dbReference type="SUPFAM" id="SSF75445">
    <property type="entry name" value="D-ribose-5-phosphate isomerase (RpiA), lid domain"/>
    <property type="match status" value="1"/>
</dbReference>
<name>A0ABU4HYW0_9ACTN</name>
<dbReference type="SUPFAM" id="SSF100950">
    <property type="entry name" value="NagB/RpiA/CoA transferase-like"/>
    <property type="match status" value="1"/>
</dbReference>
<gene>
    <name evidence="3" type="primary">rpiA</name>
    <name evidence="3" type="ORF">R7226_23050</name>
</gene>
<dbReference type="Pfam" id="PF06026">
    <property type="entry name" value="Rib_5-P_isom_A"/>
    <property type="match status" value="1"/>
</dbReference>
<dbReference type="RefSeq" id="WP_318599708.1">
    <property type="nucleotide sequence ID" value="NZ_JAWSTH010000080.1"/>
</dbReference>
<dbReference type="PANTHER" id="PTHR11934:SF0">
    <property type="entry name" value="RIBOSE-5-PHOSPHATE ISOMERASE"/>
    <property type="match status" value="1"/>
</dbReference>
<evidence type="ECO:0000313" key="3">
    <source>
        <dbReference type="EMBL" id="MDW5597244.1"/>
    </source>
</evidence>
<proteinExistence type="predicted"/>
<reference evidence="4" key="1">
    <citation type="submission" date="2023-07" db="EMBL/GenBank/DDBJ databases">
        <title>Conexibacter stalactiti sp. nov., isolated from stalactites in a lava cave and emended description of the genus Conexibacter.</title>
        <authorList>
            <person name="Lee S.D."/>
        </authorList>
    </citation>
    <scope>NUCLEOTIDE SEQUENCE [LARGE SCALE GENOMIC DNA]</scope>
    <source>
        <strain evidence="4">KCTC 39840</strain>
    </source>
</reference>
<comment type="caution">
    <text evidence="3">The sequence shown here is derived from an EMBL/GenBank/DDBJ whole genome shotgun (WGS) entry which is preliminary data.</text>
</comment>
<dbReference type="EC" id="5.3.1.6" evidence="2"/>
<dbReference type="Gene3D" id="3.30.70.260">
    <property type="match status" value="1"/>
</dbReference>
<dbReference type="NCBIfam" id="TIGR00021">
    <property type="entry name" value="rpiA"/>
    <property type="match status" value="1"/>
</dbReference>
<evidence type="ECO:0000256" key="2">
    <source>
        <dbReference type="NCBIfam" id="TIGR00021"/>
    </source>
</evidence>
<dbReference type="CDD" id="cd01398">
    <property type="entry name" value="RPI_A"/>
    <property type="match status" value="1"/>
</dbReference>
<organism evidence="3 4">
    <name type="scientific">Conexibacter stalactiti</name>
    <dbReference type="NCBI Taxonomy" id="1940611"/>
    <lineage>
        <taxon>Bacteria</taxon>
        <taxon>Bacillati</taxon>
        <taxon>Actinomycetota</taxon>
        <taxon>Thermoleophilia</taxon>
        <taxon>Solirubrobacterales</taxon>
        <taxon>Conexibacteraceae</taxon>
        <taxon>Conexibacter</taxon>
    </lineage>
</organism>
<keyword evidence="1 3" id="KW-0413">Isomerase</keyword>
<evidence type="ECO:0000256" key="1">
    <source>
        <dbReference type="ARBA" id="ARBA00023235"/>
    </source>
</evidence>
<accession>A0ABU4HYW0</accession>
<evidence type="ECO:0000313" key="4">
    <source>
        <dbReference type="Proteomes" id="UP001284601"/>
    </source>
</evidence>
<keyword evidence="4" id="KW-1185">Reference proteome</keyword>
<dbReference type="InterPro" id="IPR004788">
    <property type="entry name" value="Ribose5P_isomerase_type_A"/>
</dbReference>
<dbReference type="EMBL" id="JAWSTH010000080">
    <property type="protein sequence ID" value="MDW5597244.1"/>
    <property type="molecule type" value="Genomic_DNA"/>
</dbReference>
<dbReference type="InterPro" id="IPR037171">
    <property type="entry name" value="NagB/RpiA_transferase-like"/>
</dbReference>
<sequence>MTASEIEAQKRAAAEAAALLVEDGMKVGLGTGSTVAYLLPALAERALREVRYVSTSPRTEEAARALGLAVEPFALAELDIAIDGTDQVTPGNWLIKGGGGAHTRERLVAAAARRFVVIASADKPVQRLRAPLPLELHAFGLEATLARLPEATLRAGTPRSPDGGVIADLHEPIDDPAALAARLDATPGVVDHGLFPPSMVHDVLIAGTTGVEHRRTQGD</sequence>
<dbReference type="PANTHER" id="PTHR11934">
    <property type="entry name" value="RIBOSE-5-PHOSPHATE ISOMERASE"/>
    <property type="match status" value="1"/>
</dbReference>
<dbReference type="Gene3D" id="3.40.50.1360">
    <property type="match status" value="1"/>
</dbReference>
<reference evidence="3 4" key="2">
    <citation type="submission" date="2023-10" db="EMBL/GenBank/DDBJ databases">
        <authorList>
            <person name="Han X.F."/>
        </authorList>
    </citation>
    <scope>NUCLEOTIDE SEQUENCE [LARGE SCALE GENOMIC DNA]</scope>
    <source>
        <strain evidence="3 4">KCTC 39840</strain>
    </source>
</reference>
<dbReference type="GO" id="GO:0004751">
    <property type="term" value="F:ribose-5-phosphate isomerase activity"/>
    <property type="evidence" value="ECO:0007669"/>
    <property type="project" value="UniProtKB-EC"/>
</dbReference>